<name>A0ABR9EFM6_9GAMM</name>
<evidence type="ECO:0000313" key="1">
    <source>
        <dbReference type="EMBL" id="MBE0369805.1"/>
    </source>
</evidence>
<proteinExistence type="predicted"/>
<accession>A0ABR9EFM6</accession>
<gene>
    <name evidence="1" type="ORF">PAUR_a4382</name>
</gene>
<dbReference type="Proteomes" id="UP000615755">
    <property type="component" value="Unassembled WGS sequence"/>
</dbReference>
<dbReference type="RefSeq" id="WP_192509008.1">
    <property type="nucleotide sequence ID" value="NZ_AQGV01000014.1"/>
</dbReference>
<reference evidence="1 2" key="1">
    <citation type="submission" date="2015-03" db="EMBL/GenBank/DDBJ databases">
        <title>Genome sequence of Pseudoalteromonas aurantia.</title>
        <authorList>
            <person name="Xie B.-B."/>
            <person name="Rong J.-C."/>
            <person name="Qin Q.-L."/>
            <person name="Zhang Y.-Z."/>
        </authorList>
    </citation>
    <scope>NUCLEOTIDE SEQUENCE [LARGE SCALE GENOMIC DNA]</scope>
    <source>
        <strain evidence="1 2">208</strain>
    </source>
</reference>
<evidence type="ECO:0000313" key="2">
    <source>
        <dbReference type="Proteomes" id="UP000615755"/>
    </source>
</evidence>
<comment type="caution">
    <text evidence="1">The sequence shown here is derived from an EMBL/GenBank/DDBJ whole genome shotgun (WGS) entry which is preliminary data.</text>
</comment>
<keyword evidence="2" id="KW-1185">Reference proteome</keyword>
<protein>
    <recommendedName>
        <fullName evidence="3">HEAT repeat domain-containing protein</fullName>
    </recommendedName>
</protein>
<sequence>MSKKLQLGVAIFCLFLYFLYDLNSEESTHMAPERTERQIIEEKQPETLLEHEETRNQRIDLLKIKADTIRTSALELGGLSEPKIFNYEGDWCVFNQDLSIEDQIYAQSQREDWYKKQSHAERISIGHRNIGEDMLNYLDMDLATLEQYAQQDDVVALRMLAEQVQAQTELPAVYKAAERLAVLGDWETAIPTLVIRKLMEADYIADSEPQKAKRLVIQALAYAEVGFQHAQSGSIYAILNILKSRHVLLPFVRDVEAQEVSEHVEKISHKIAKERRAQGIDLAAIPRIALYDFQTSIAMMYDRGEDIESVALMEDNTLFPEHWKSQYLNTPCIKRRIATREANFHLIPAIQREISSLQKQTSSMP</sequence>
<organism evidence="1 2">
    <name type="scientific">Pseudoalteromonas aurantia 208</name>
    <dbReference type="NCBI Taxonomy" id="1314867"/>
    <lineage>
        <taxon>Bacteria</taxon>
        <taxon>Pseudomonadati</taxon>
        <taxon>Pseudomonadota</taxon>
        <taxon>Gammaproteobacteria</taxon>
        <taxon>Alteromonadales</taxon>
        <taxon>Pseudoalteromonadaceae</taxon>
        <taxon>Pseudoalteromonas</taxon>
    </lineage>
</organism>
<dbReference type="EMBL" id="AQGV01000014">
    <property type="protein sequence ID" value="MBE0369805.1"/>
    <property type="molecule type" value="Genomic_DNA"/>
</dbReference>
<evidence type="ECO:0008006" key="3">
    <source>
        <dbReference type="Google" id="ProtNLM"/>
    </source>
</evidence>